<dbReference type="EMBL" id="CAJNIZ010044774">
    <property type="protein sequence ID" value="CAE7700612.1"/>
    <property type="molecule type" value="Genomic_DNA"/>
</dbReference>
<feature type="domain" description="Exostosin GT47" evidence="3">
    <location>
        <begin position="78"/>
        <end position="196"/>
    </location>
</feature>
<keyword evidence="2" id="KW-1133">Transmembrane helix</keyword>
<dbReference type="Gene3D" id="3.40.50.2000">
    <property type="entry name" value="Glycogen Phosphorylase B"/>
    <property type="match status" value="1"/>
</dbReference>
<evidence type="ECO:0000259" key="3">
    <source>
        <dbReference type="Pfam" id="PF03016"/>
    </source>
</evidence>
<dbReference type="Pfam" id="PF03016">
    <property type="entry name" value="Exostosin_GT47"/>
    <property type="match status" value="1"/>
</dbReference>
<keyword evidence="5" id="KW-1185">Reference proteome</keyword>
<name>A0A812WY34_SYMPI</name>
<dbReference type="OrthoDB" id="1924787at2759"/>
<protein>
    <submittedName>
        <fullName evidence="4">XGD1 protein</fullName>
    </submittedName>
</protein>
<reference evidence="4" key="1">
    <citation type="submission" date="2021-02" db="EMBL/GenBank/DDBJ databases">
        <authorList>
            <person name="Dougan E. K."/>
            <person name="Rhodes N."/>
            <person name="Thang M."/>
            <person name="Chan C."/>
        </authorList>
    </citation>
    <scope>NUCLEOTIDE SEQUENCE</scope>
</reference>
<accession>A0A812WY34</accession>
<dbReference type="InterPro" id="IPR004263">
    <property type="entry name" value="Exostosin"/>
</dbReference>
<dbReference type="PANTHER" id="PTHR11062">
    <property type="entry name" value="EXOSTOSIN HEPARAN SULFATE GLYCOSYLTRANSFERASE -RELATED"/>
    <property type="match status" value="1"/>
</dbReference>
<dbReference type="AlphaFoldDB" id="A0A812WY34"/>
<feature type="transmembrane region" description="Helical" evidence="2">
    <location>
        <begin position="151"/>
        <end position="170"/>
    </location>
</feature>
<gene>
    <name evidence="4" type="primary">XGD1</name>
    <name evidence="4" type="ORF">SPIL2461_LOCUS19697</name>
</gene>
<evidence type="ECO:0000313" key="4">
    <source>
        <dbReference type="EMBL" id="CAE7700612.1"/>
    </source>
</evidence>
<keyword evidence="2" id="KW-0472">Membrane</keyword>
<keyword evidence="2" id="KW-0812">Transmembrane</keyword>
<comment type="similarity">
    <text evidence="1">Belongs to the glycosyltransferase 47 family.</text>
</comment>
<dbReference type="InterPro" id="IPR040911">
    <property type="entry name" value="Exostosin_GT47"/>
</dbReference>
<dbReference type="GO" id="GO:0016757">
    <property type="term" value="F:glycosyltransferase activity"/>
    <property type="evidence" value="ECO:0007669"/>
    <property type="project" value="InterPro"/>
</dbReference>
<proteinExistence type="inferred from homology"/>
<dbReference type="Proteomes" id="UP000649617">
    <property type="component" value="Unassembled WGS sequence"/>
</dbReference>
<evidence type="ECO:0000256" key="1">
    <source>
        <dbReference type="ARBA" id="ARBA00010271"/>
    </source>
</evidence>
<organism evidence="4 5">
    <name type="scientific">Symbiodinium pilosum</name>
    <name type="common">Dinoflagellate</name>
    <dbReference type="NCBI Taxonomy" id="2952"/>
    <lineage>
        <taxon>Eukaryota</taxon>
        <taxon>Sar</taxon>
        <taxon>Alveolata</taxon>
        <taxon>Dinophyceae</taxon>
        <taxon>Suessiales</taxon>
        <taxon>Symbiodiniaceae</taxon>
        <taxon>Symbiodinium</taxon>
    </lineage>
</organism>
<evidence type="ECO:0000256" key="2">
    <source>
        <dbReference type="SAM" id="Phobius"/>
    </source>
</evidence>
<evidence type="ECO:0000313" key="5">
    <source>
        <dbReference type="Proteomes" id="UP000649617"/>
    </source>
</evidence>
<sequence length="247" mass="28160">MGKVEPSWCPEQQKKPPDLCTDHLPNVLAINSSVLANTADIRDRLAFGVYAFNSKVDVALVCNGDTALAKKGSKTVKNADARHYSVFFAGKWDKSYVKGVRYAAIRSIQNLKLEKPVRIEKRMSDKDYLHSLQTSELCLAPRGSRVWSPRLFEMMWFGCIPVIIASGYYLPGACFFNWTDFAIIVPEEKADQAGELILPYLMDSERLTTMRRKVLELRHHFTWSKKETEGDAFDLALLDVYLKQQRC</sequence>
<comment type="caution">
    <text evidence="4">The sequence shown here is derived from an EMBL/GenBank/DDBJ whole genome shotgun (WGS) entry which is preliminary data.</text>
</comment>